<dbReference type="RefSeq" id="WP_237379966.1">
    <property type="nucleotide sequence ID" value="NZ_CP071793.1"/>
</dbReference>
<proteinExistence type="predicted"/>
<gene>
    <name evidence="1" type="ORF">J3U87_32530</name>
</gene>
<dbReference type="EMBL" id="CP071793">
    <property type="protein sequence ID" value="QTD50336.1"/>
    <property type="molecule type" value="Genomic_DNA"/>
</dbReference>
<dbReference type="AlphaFoldDB" id="A0A8A4TK72"/>
<organism evidence="1 2">
    <name type="scientific">Sulfidibacter corallicola</name>
    <dbReference type="NCBI Taxonomy" id="2818388"/>
    <lineage>
        <taxon>Bacteria</taxon>
        <taxon>Pseudomonadati</taxon>
        <taxon>Acidobacteriota</taxon>
        <taxon>Holophagae</taxon>
        <taxon>Acanthopleuribacterales</taxon>
        <taxon>Acanthopleuribacteraceae</taxon>
        <taxon>Sulfidibacter</taxon>
    </lineage>
</organism>
<sequence length="421" mass="46888">MLGFRGFYEGTDNKGVYHRIERRVDPHYDGIGGAAEFPVRYDLASLPKGMSPEDFDRKIVLPQIPESVLERIDAVMVEAEALAEEGRADTPPLDRDGWRRGMILSWIHSRDMTTIQAAMGYPKVLTGRHDLEEFALGKHLKGRLHSADPWYRDYVLGLDDEALINVGFYNAHISASMFKWGDNKSGTQNGMDAHRLSDHHIGTDEYPLDLIEKGVNFVVHHMPREHYGIRHEPKAPWDLLEYRLVHDHSTADSEVLRHIARDAAAIIRMLEDAGKITPWQLLDATLEACPPPAKLENAYLLVRERLSAEIATTSAATEAIEVAATTSCDGAAPRGQGAATIRDLELRALRGMEPPATCAELARAEAVRQGLPLADLWPENLVSSLDALAQLPRAVTAAKARGQSDLATHFERWQRELNLPN</sequence>
<protein>
    <submittedName>
        <fullName evidence="1">Uncharacterized protein</fullName>
    </submittedName>
</protein>
<evidence type="ECO:0000313" key="1">
    <source>
        <dbReference type="EMBL" id="QTD50336.1"/>
    </source>
</evidence>
<keyword evidence="2" id="KW-1185">Reference proteome</keyword>
<accession>A0A8A4TK72</accession>
<dbReference type="KEGG" id="scor:J3U87_32530"/>
<reference evidence="1" key="1">
    <citation type="submission" date="2021-03" db="EMBL/GenBank/DDBJ databases">
        <title>Acanthopleuribacteraceae sp. M133.</title>
        <authorList>
            <person name="Wang G."/>
        </authorList>
    </citation>
    <scope>NUCLEOTIDE SEQUENCE</scope>
    <source>
        <strain evidence="1">M133</strain>
    </source>
</reference>
<dbReference type="Proteomes" id="UP000663929">
    <property type="component" value="Chromosome"/>
</dbReference>
<name>A0A8A4TK72_SULCO</name>
<evidence type="ECO:0000313" key="2">
    <source>
        <dbReference type="Proteomes" id="UP000663929"/>
    </source>
</evidence>